<dbReference type="SUPFAM" id="SSF54373">
    <property type="entry name" value="FAD-linked reductases, C-terminal domain"/>
    <property type="match status" value="1"/>
</dbReference>
<evidence type="ECO:0000256" key="2">
    <source>
        <dbReference type="ARBA" id="ARBA00023033"/>
    </source>
</evidence>
<dbReference type="SUPFAM" id="SSF51905">
    <property type="entry name" value="FAD/NAD(P)-binding domain"/>
    <property type="match status" value="1"/>
</dbReference>
<dbReference type="PANTHER" id="PTHR13789">
    <property type="entry name" value="MONOOXYGENASE"/>
    <property type="match status" value="1"/>
</dbReference>
<dbReference type="GO" id="GO:0004497">
    <property type="term" value="F:monooxygenase activity"/>
    <property type="evidence" value="ECO:0007669"/>
    <property type="project" value="UniProtKB-KW"/>
</dbReference>
<comment type="caution">
    <text evidence="5">The sequence shown here is derived from an EMBL/GenBank/DDBJ whole genome shotgun (WGS) entry which is preliminary data.</text>
</comment>
<organism evidence="5 6">
    <name type="scientific">Pseudoduganella lurida</name>
    <dbReference type="NCBI Taxonomy" id="1036180"/>
    <lineage>
        <taxon>Bacteria</taxon>
        <taxon>Pseudomonadati</taxon>
        <taxon>Pseudomonadota</taxon>
        <taxon>Betaproteobacteria</taxon>
        <taxon>Burkholderiales</taxon>
        <taxon>Oxalobacteraceae</taxon>
        <taxon>Telluria group</taxon>
        <taxon>Pseudoduganella</taxon>
    </lineage>
</organism>
<reference evidence="5 6" key="1">
    <citation type="journal article" date="2015" name="Stand. Genomic Sci.">
        <title>Genomic Encyclopedia of Bacterial and Archaeal Type Strains, Phase III: the genomes of soil and plant-associated and newly described type strains.</title>
        <authorList>
            <person name="Whitman W.B."/>
            <person name="Woyke T."/>
            <person name="Klenk H.P."/>
            <person name="Zhou Y."/>
            <person name="Lilburn T.G."/>
            <person name="Beck B.J."/>
            <person name="De Vos P."/>
            <person name="Vandamme P."/>
            <person name="Eisen J.A."/>
            <person name="Garrity G."/>
            <person name="Hugenholtz P."/>
            <person name="Kyrpides N.C."/>
        </authorList>
    </citation>
    <scope>NUCLEOTIDE SEQUENCE [LARGE SCALE GENOMIC DNA]</scope>
    <source>
        <strain evidence="5 6">CGMCC 1.10822</strain>
    </source>
</reference>
<gene>
    <name evidence="5" type="ORF">IP91_04040</name>
</gene>
<keyword evidence="2" id="KW-0503">Monooxygenase</keyword>
<dbReference type="InterPro" id="IPR050493">
    <property type="entry name" value="FAD-dep_Monooxygenase_BioMet"/>
</dbReference>
<evidence type="ECO:0000313" key="5">
    <source>
        <dbReference type="EMBL" id="TWI62520.1"/>
    </source>
</evidence>
<dbReference type="AlphaFoldDB" id="A0A562R228"/>
<dbReference type="InterPro" id="IPR036188">
    <property type="entry name" value="FAD/NAD-bd_sf"/>
</dbReference>
<evidence type="ECO:0000256" key="3">
    <source>
        <dbReference type="SAM" id="Phobius"/>
    </source>
</evidence>
<keyword evidence="3" id="KW-0472">Membrane</keyword>
<keyword evidence="1" id="KW-0560">Oxidoreductase</keyword>
<protein>
    <submittedName>
        <fullName evidence="5">2-polyprenyl-6-methoxyphenol hydroxylase-like FAD-dependent oxidoreductase</fullName>
    </submittedName>
</protein>
<dbReference type="EMBL" id="VLLB01000008">
    <property type="protein sequence ID" value="TWI62520.1"/>
    <property type="molecule type" value="Genomic_DNA"/>
</dbReference>
<keyword evidence="3" id="KW-0812">Transmembrane</keyword>
<accession>A0A562R228</accession>
<evidence type="ECO:0000259" key="4">
    <source>
        <dbReference type="Pfam" id="PF01494"/>
    </source>
</evidence>
<dbReference type="InterPro" id="IPR002938">
    <property type="entry name" value="FAD-bd"/>
</dbReference>
<proteinExistence type="predicted"/>
<dbReference type="PRINTS" id="PR00420">
    <property type="entry name" value="RNGMNOXGNASE"/>
</dbReference>
<evidence type="ECO:0000313" key="6">
    <source>
        <dbReference type="Proteomes" id="UP000318431"/>
    </source>
</evidence>
<dbReference type="Proteomes" id="UP000318431">
    <property type="component" value="Unassembled WGS sequence"/>
</dbReference>
<dbReference type="PANTHER" id="PTHR13789:SF309">
    <property type="entry name" value="PUTATIVE (AFU_ORTHOLOGUE AFUA_6G14510)-RELATED"/>
    <property type="match status" value="1"/>
</dbReference>
<dbReference type="OrthoDB" id="8591538at2"/>
<dbReference type="RefSeq" id="WP_145651327.1">
    <property type="nucleotide sequence ID" value="NZ_VLLB01000008.1"/>
</dbReference>
<keyword evidence="3" id="KW-1133">Transmembrane helix</keyword>
<dbReference type="GO" id="GO:0071949">
    <property type="term" value="F:FAD binding"/>
    <property type="evidence" value="ECO:0007669"/>
    <property type="project" value="InterPro"/>
</dbReference>
<keyword evidence="6" id="KW-1185">Reference proteome</keyword>
<feature type="domain" description="FAD-binding" evidence="4">
    <location>
        <begin position="278"/>
        <end position="351"/>
    </location>
</feature>
<feature type="transmembrane region" description="Helical" evidence="3">
    <location>
        <begin position="12"/>
        <end position="31"/>
    </location>
</feature>
<name>A0A562R228_9BURK</name>
<feature type="domain" description="FAD-binding" evidence="4">
    <location>
        <begin position="12"/>
        <end position="67"/>
    </location>
</feature>
<sequence>MNSGVEPVRGSAVVVGASLAGLMAALALARIGMEVDVLERSDDTGRTGAALQAEPGLLEQLTGRGAASLRAAIPTGVQTWFAVHAALRAAADAECRIRLHQQTNVREARQDTGRAWVVTGDDKIFEGDIVIGADGHRSVVRRSVCPDKPDAEFAGYLIWIGIVDELAIAPQRHWPRDLAILNGGGHTFLGCSLPDDAGTREPGQGRLGWGWYDAGRNDLLRAQGCVVGNVVHHTLRAADIPEATYRELAREARKYWPSPWRDAVLDCIERRAVIGTPIAEYLPERLVDRRLALVGDAAHVPTPMTGNGFSASFRDALALAECVDECRGAGFEAALQRYQAMRLEDVRRLVQGGQNFSRGFARGG</sequence>
<dbReference type="Gene3D" id="3.50.50.60">
    <property type="entry name" value="FAD/NAD(P)-binding domain"/>
    <property type="match status" value="2"/>
</dbReference>
<dbReference type="Pfam" id="PF01494">
    <property type="entry name" value="FAD_binding_3"/>
    <property type="match status" value="2"/>
</dbReference>
<evidence type="ECO:0000256" key="1">
    <source>
        <dbReference type="ARBA" id="ARBA00023002"/>
    </source>
</evidence>